<organism evidence="7 8">
    <name type="scientific">Zhongshania marina</name>
    <dbReference type="NCBI Taxonomy" id="2304603"/>
    <lineage>
        <taxon>Bacteria</taxon>
        <taxon>Pseudomonadati</taxon>
        <taxon>Pseudomonadota</taxon>
        <taxon>Gammaproteobacteria</taxon>
        <taxon>Cellvibrionales</taxon>
        <taxon>Spongiibacteraceae</taxon>
        <taxon>Zhongshania</taxon>
    </lineage>
</organism>
<dbReference type="RefSeq" id="WP_103684509.1">
    <property type="nucleotide sequence ID" value="NZ_PQGG01000026.1"/>
</dbReference>
<evidence type="ECO:0000259" key="6">
    <source>
        <dbReference type="Pfam" id="PF00171"/>
    </source>
</evidence>
<dbReference type="InterPro" id="IPR012394">
    <property type="entry name" value="Aldehyde_DH_NAD(P)"/>
</dbReference>
<reference evidence="7" key="1">
    <citation type="submission" date="2018-01" db="EMBL/GenBank/DDBJ databases">
        <authorList>
            <person name="Yu X.-D."/>
        </authorList>
    </citation>
    <scope>NUCLEOTIDE SEQUENCE</scope>
    <source>
        <strain evidence="7">ZX-21</strain>
    </source>
</reference>
<evidence type="ECO:0000256" key="3">
    <source>
        <dbReference type="ARBA" id="ARBA00023027"/>
    </source>
</evidence>
<dbReference type="InterPro" id="IPR016161">
    <property type="entry name" value="Ald_DH/histidinol_DH"/>
</dbReference>
<dbReference type="Gene3D" id="3.40.605.10">
    <property type="entry name" value="Aldehyde Dehydrogenase, Chain A, domain 1"/>
    <property type="match status" value="1"/>
</dbReference>
<keyword evidence="2 4" id="KW-0560">Oxidoreductase</keyword>
<dbReference type="InterPro" id="IPR016163">
    <property type="entry name" value="Ald_DH_C"/>
</dbReference>
<keyword evidence="3" id="KW-0520">NAD</keyword>
<dbReference type="GO" id="GO:0006081">
    <property type="term" value="P:aldehyde metabolic process"/>
    <property type="evidence" value="ECO:0007669"/>
    <property type="project" value="InterPro"/>
</dbReference>
<dbReference type="Proteomes" id="UP000237222">
    <property type="component" value="Unassembled WGS sequence"/>
</dbReference>
<dbReference type="GO" id="GO:0004029">
    <property type="term" value="F:aldehyde dehydrogenase (NAD+) activity"/>
    <property type="evidence" value="ECO:0007669"/>
    <property type="project" value="TreeGrafter"/>
</dbReference>
<dbReference type="CDD" id="cd07133">
    <property type="entry name" value="ALDH_CALDH_CalB"/>
    <property type="match status" value="1"/>
</dbReference>
<proteinExistence type="inferred from homology"/>
<comment type="similarity">
    <text evidence="1 4">Belongs to the aldehyde dehydrogenase family.</text>
</comment>
<evidence type="ECO:0000313" key="7">
    <source>
        <dbReference type="EMBL" id="POP52691.1"/>
    </source>
</evidence>
<dbReference type="InterPro" id="IPR015590">
    <property type="entry name" value="Aldehyde_DH_dom"/>
</dbReference>
<protein>
    <recommendedName>
        <fullName evidence="4">Aldehyde dehydrogenase</fullName>
    </recommendedName>
</protein>
<dbReference type="PANTHER" id="PTHR43570">
    <property type="entry name" value="ALDEHYDE DEHYDROGENASE"/>
    <property type="match status" value="1"/>
</dbReference>
<evidence type="ECO:0000256" key="4">
    <source>
        <dbReference type="PIRNR" id="PIRNR036492"/>
    </source>
</evidence>
<dbReference type="SUPFAM" id="SSF53720">
    <property type="entry name" value="ALDH-like"/>
    <property type="match status" value="1"/>
</dbReference>
<dbReference type="PIRSF" id="PIRSF036492">
    <property type="entry name" value="ALDH"/>
    <property type="match status" value="1"/>
</dbReference>
<comment type="caution">
    <text evidence="7">The sequence shown here is derived from an EMBL/GenBank/DDBJ whole genome shotgun (WGS) entry which is preliminary data.</text>
</comment>
<evidence type="ECO:0000256" key="1">
    <source>
        <dbReference type="ARBA" id="ARBA00009986"/>
    </source>
</evidence>
<gene>
    <name evidence="7" type="ORF">C0068_10820</name>
</gene>
<evidence type="ECO:0000256" key="5">
    <source>
        <dbReference type="PIRSR" id="PIRSR036492-1"/>
    </source>
</evidence>
<dbReference type="Gene3D" id="3.40.309.10">
    <property type="entry name" value="Aldehyde Dehydrogenase, Chain A, domain 2"/>
    <property type="match status" value="1"/>
</dbReference>
<dbReference type="PANTHER" id="PTHR43570:SF20">
    <property type="entry name" value="ALDEHYDE DEHYDROGENASE ALDX-RELATED"/>
    <property type="match status" value="1"/>
</dbReference>
<sequence length="483" mass="52900">MKSALAADTAHNNDFQEIQKIVELQRNSFISDGYPSAKTRIDRLDRLIAMLRSNKQKLAATLKSDYSARSHFDSVVFDILVPIESLKYCRKNTAKWMKPEKRGAKFPLNLLGADAHVFYQPMGVVGIVAPWNFPIQLTFSPLGNAISAGNRAIIKPSELTPETSALLEELFKADFSPEEISVVNGGPDVAAAFTAQAFDHLVFTGAPSVAKHVMRAAAENLVPLTLELGGKCPVIIGEGADIKSAVERIFTFKTMNAGQICLAPDYTFVQAEVLPQFIECAKNFVAENFGTLADNDDYGSIINERHRARIAGYIQEAMSKGYQTIPLSDDIGLDKLAHNHKLAPTLVIDPSNDCKIMSDEIFGPAMPIKTYTNINDVAAHINRGERPLALYYFGKSKSEINMLKHNTTSGGMVVNDIAAHVLQDTMPLGGVGHSGMGSYHGFDGFRQLSHGKGYYKQGLLSLTPFFKAPHTDKMLSLLEKMMG</sequence>
<evidence type="ECO:0000256" key="2">
    <source>
        <dbReference type="ARBA" id="ARBA00023002"/>
    </source>
</evidence>
<feature type="active site" evidence="5">
    <location>
        <position position="261"/>
    </location>
</feature>
<dbReference type="Pfam" id="PF00171">
    <property type="entry name" value="Aldedh"/>
    <property type="match status" value="1"/>
</dbReference>
<name>A0A2S4HG69_9GAMM</name>
<feature type="domain" description="Aldehyde dehydrogenase" evidence="6">
    <location>
        <begin position="17"/>
        <end position="449"/>
    </location>
</feature>
<evidence type="ECO:0000313" key="8">
    <source>
        <dbReference type="Proteomes" id="UP000237222"/>
    </source>
</evidence>
<dbReference type="EMBL" id="PQGG01000026">
    <property type="protein sequence ID" value="POP52691.1"/>
    <property type="molecule type" value="Genomic_DNA"/>
</dbReference>
<dbReference type="InterPro" id="IPR016162">
    <property type="entry name" value="Ald_DH_N"/>
</dbReference>
<dbReference type="OrthoDB" id="9812625at2"/>
<feature type="active site" evidence="5">
    <location>
        <position position="227"/>
    </location>
</feature>
<dbReference type="AlphaFoldDB" id="A0A2S4HG69"/>
<dbReference type="GO" id="GO:0005737">
    <property type="term" value="C:cytoplasm"/>
    <property type="evidence" value="ECO:0007669"/>
    <property type="project" value="TreeGrafter"/>
</dbReference>
<accession>A0A2S4HG69</accession>